<name>A0ACB8U1H5_9APHY</name>
<dbReference type="EMBL" id="MU274915">
    <property type="protein sequence ID" value="KAI0088125.1"/>
    <property type="molecule type" value="Genomic_DNA"/>
</dbReference>
<gene>
    <name evidence="1" type="ORF">BDY19DRAFT_994531</name>
</gene>
<organism evidence="1 2">
    <name type="scientific">Irpex rosettiformis</name>
    <dbReference type="NCBI Taxonomy" id="378272"/>
    <lineage>
        <taxon>Eukaryota</taxon>
        <taxon>Fungi</taxon>
        <taxon>Dikarya</taxon>
        <taxon>Basidiomycota</taxon>
        <taxon>Agaricomycotina</taxon>
        <taxon>Agaricomycetes</taxon>
        <taxon>Polyporales</taxon>
        <taxon>Irpicaceae</taxon>
        <taxon>Irpex</taxon>
    </lineage>
</organism>
<keyword evidence="2" id="KW-1185">Reference proteome</keyword>
<comment type="caution">
    <text evidence="1">The sequence shown here is derived from an EMBL/GenBank/DDBJ whole genome shotgun (WGS) entry which is preliminary data.</text>
</comment>
<evidence type="ECO:0000313" key="2">
    <source>
        <dbReference type="Proteomes" id="UP001055072"/>
    </source>
</evidence>
<accession>A0ACB8U1H5</accession>
<reference evidence="1" key="1">
    <citation type="journal article" date="2021" name="Environ. Microbiol.">
        <title>Gene family expansions and transcriptome signatures uncover fungal adaptations to wood decay.</title>
        <authorList>
            <person name="Hage H."/>
            <person name="Miyauchi S."/>
            <person name="Viragh M."/>
            <person name="Drula E."/>
            <person name="Min B."/>
            <person name="Chaduli D."/>
            <person name="Navarro D."/>
            <person name="Favel A."/>
            <person name="Norest M."/>
            <person name="Lesage-Meessen L."/>
            <person name="Balint B."/>
            <person name="Merenyi Z."/>
            <person name="de Eugenio L."/>
            <person name="Morin E."/>
            <person name="Martinez A.T."/>
            <person name="Baldrian P."/>
            <person name="Stursova M."/>
            <person name="Martinez M.J."/>
            <person name="Novotny C."/>
            <person name="Magnuson J.K."/>
            <person name="Spatafora J.W."/>
            <person name="Maurice S."/>
            <person name="Pangilinan J."/>
            <person name="Andreopoulos W."/>
            <person name="LaButti K."/>
            <person name="Hundley H."/>
            <person name="Na H."/>
            <person name="Kuo A."/>
            <person name="Barry K."/>
            <person name="Lipzen A."/>
            <person name="Henrissat B."/>
            <person name="Riley R."/>
            <person name="Ahrendt S."/>
            <person name="Nagy L.G."/>
            <person name="Grigoriev I.V."/>
            <person name="Martin F."/>
            <person name="Rosso M.N."/>
        </authorList>
    </citation>
    <scope>NUCLEOTIDE SEQUENCE</scope>
    <source>
        <strain evidence="1">CBS 384.51</strain>
    </source>
</reference>
<proteinExistence type="predicted"/>
<dbReference type="Proteomes" id="UP001055072">
    <property type="component" value="Unassembled WGS sequence"/>
</dbReference>
<protein>
    <submittedName>
        <fullName evidence="1">Yippee zinc-binding/DNA-binding /Mis18, centromere assembly-domain-containing protein</fullName>
    </submittedName>
</protein>
<sequence length="124" mass="14005">MAQTKTDAKAQVIATYDGHPTFQCSTCAATIALQDELISKSFAGRDGRGYLMHSATNLKMGKKEDRSLLTGTHTVSDVFCLGCNERMGWYYVKAPDNTQKYKEGKYLLERERLIKDNAWKLDDE</sequence>
<evidence type="ECO:0000313" key="1">
    <source>
        <dbReference type="EMBL" id="KAI0088125.1"/>
    </source>
</evidence>